<dbReference type="Proteomes" id="UP000266615">
    <property type="component" value="Unassembled WGS sequence"/>
</dbReference>
<dbReference type="InterPro" id="IPR015424">
    <property type="entry name" value="PyrdxlP-dep_Trfase"/>
</dbReference>
<keyword evidence="5 8" id="KW-0663">Pyridoxal phosphate</keyword>
<dbReference type="EC" id="2.8.1.7" evidence="3 8"/>
<evidence type="ECO:0000256" key="5">
    <source>
        <dbReference type="ARBA" id="ARBA00022898"/>
    </source>
</evidence>
<dbReference type="InterPro" id="IPR010970">
    <property type="entry name" value="Cys_dSase_SufS"/>
</dbReference>
<gene>
    <name evidence="10" type="primary">sufS</name>
    <name evidence="10" type="ORF">D3250_10220</name>
</gene>
<evidence type="ECO:0000256" key="8">
    <source>
        <dbReference type="RuleBase" id="RU004506"/>
    </source>
</evidence>
<dbReference type="SUPFAM" id="SSF53383">
    <property type="entry name" value="PLP-dependent transferases"/>
    <property type="match status" value="1"/>
</dbReference>
<evidence type="ECO:0000256" key="4">
    <source>
        <dbReference type="ARBA" id="ARBA00022679"/>
    </source>
</evidence>
<evidence type="ECO:0000256" key="1">
    <source>
        <dbReference type="ARBA" id="ARBA00001933"/>
    </source>
</evidence>
<protein>
    <recommendedName>
        <fullName evidence="3 8">Cysteine desulfurase</fullName>
        <ecNumber evidence="3 8">2.8.1.7</ecNumber>
    </recommendedName>
</protein>
<dbReference type="OrthoDB" id="9804366at2"/>
<keyword evidence="11" id="KW-1185">Reference proteome</keyword>
<dbReference type="InterPro" id="IPR015421">
    <property type="entry name" value="PyrdxlP-dep_Trfase_major"/>
</dbReference>
<dbReference type="GO" id="GO:0030170">
    <property type="term" value="F:pyridoxal phosphate binding"/>
    <property type="evidence" value="ECO:0007669"/>
    <property type="project" value="UniProtKB-UniRule"/>
</dbReference>
<evidence type="ECO:0000256" key="6">
    <source>
        <dbReference type="ARBA" id="ARBA00050776"/>
    </source>
</evidence>
<organism evidence="10 11">
    <name type="scientific">Nesterenkonia natronophila</name>
    <dbReference type="NCBI Taxonomy" id="2174932"/>
    <lineage>
        <taxon>Bacteria</taxon>
        <taxon>Bacillati</taxon>
        <taxon>Actinomycetota</taxon>
        <taxon>Actinomycetes</taxon>
        <taxon>Micrococcales</taxon>
        <taxon>Micrococcaceae</taxon>
        <taxon>Nesterenkonia</taxon>
    </lineage>
</organism>
<dbReference type="AlphaFoldDB" id="A0A3A4FG01"/>
<comment type="catalytic activity">
    <reaction evidence="6 8">
        <text>(sulfur carrier)-H + L-cysteine = (sulfur carrier)-SH + L-alanine</text>
        <dbReference type="Rhea" id="RHEA:43892"/>
        <dbReference type="Rhea" id="RHEA-COMP:14737"/>
        <dbReference type="Rhea" id="RHEA-COMP:14739"/>
        <dbReference type="ChEBI" id="CHEBI:29917"/>
        <dbReference type="ChEBI" id="CHEBI:35235"/>
        <dbReference type="ChEBI" id="CHEBI:57972"/>
        <dbReference type="ChEBI" id="CHEBI:64428"/>
        <dbReference type="EC" id="2.8.1.7"/>
    </reaction>
</comment>
<accession>A0A3A4FG01</accession>
<dbReference type="PANTHER" id="PTHR43586:SF8">
    <property type="entry name" value="CYSTEINE DESULFURASE 1, CHLOROPLASTIC"/>
    <property type="match status" value="1"/>
</dbReference>
<evidence type="ECO:0000259" key="9">
    <source>
        <dbReference type="Pfam" id="PF00266"/>
    </source>
</evidence>
<comment type="similarity">
    <text evidence="2 8">Belongs to the class-V pyridoxal-phosphate-dependent aminotransferase family. Csd subfamily.</text>
</comment>
<dbReference type="GO" id="GO:0006534">
    <property type="term" value="P:cysteine metabolic process"/>
    <property type="evidence" value="ECO:0007669"/>
    <property type="project" value="UniProtKB-UniRule"/>
</dbReference>
<comment type="function">
    <text evidence="8">Catalyzes the removal of elemental sulfur and selenium atoms from L-cysteine, L-cystine, L-selenocysteine, and L-selenocystine to produce L-alanine.</text>
</comment>
<reference evidence="10 11" key="1">
    <citation type="submission" date="2018-09" db="EMBL/GenBank/DDBJ databases">
        <title>Nesterenkonia natronophila sp. nov., an alkaliphilic actinobacteriume isolated from a soda lake, and emended description of the genus Nesterenkonia.</title>
        <authorList>
            <person name="Menes R.J."/>
            <person name="Iriarte A."/>
        </authorList>
    </citation>
    <scope>NUCLEOTIDE SEQUENCE [LARGE SCALE GENOMIC DNA]</scope>
    <source>
        <strain evidence="10 11">M8</strain>
    </source>
</reference>
<dbReference type="GO" id="GO:0031071">
    <property type="term" value="F:cysteine desulfurase activity"/>
    <property type="evidence" value="ECO:0007669"/>
    <property type="project" value="UniProtKB-UniRule"/>
</dbReference>
<dbReference type="InterPro" id="IPR015422">
    <property type="entry name" value="PyrdxlP-dep_Trfase_small"/>
</dbReference>
<keyword evidence="4 8" id="KW-0808">Transferase</keyword>
<evidence type="ECO:0000256" key="3">
    <source>
        <dbReference type="ARBA" id="ARBA00012239"/>
    </source>
</evidence>
<comment type="cofactor">
    <cofactor evidence="1 7">
        <name>pyridoxal 5'-phosphate</name>
        <dbReference type="ChEBI" id="CHEBI:597326"/>
    </cofactor>
</comment>
<comment type="caution">
    <text evidence="10">The sequence shown here is derived from an EMBL/GenBank/DDBJ whole genome shotgun (WGS) entry which is preliminary data.</text>
</comment>
<name>A0A3A4FG01_9MICC</name>
<feature type="domain" description="Aminotransferase class V" evidence="9">
    <location>
        <begin position="49"/>
        <end position="430"/>
    </location>
</feature>
<dbReference type="InterPro" id="IPR000192">
    <property type="entry name" value="Aminotrans_V_dom"/>
</dbReference>
<proteinExistence type="inferred from homology"/>
<dbReference type="NCBIfam" id="TIGR01979">
    <property type="entry name" value="sufS"/>
    <property type="match status" value="1"/>
</dbReference>
<dbReference type="InterPro" id="IPR020578">
    <property type="entry name" value="Aminotrans_V_PyrdxlP_BS"/>
</dbReference>
<dbReference type="Pfam" id="PF00266">
    <property type="entry name" value="Aminotran_5"/>
    <property type="match status" value="1"/>
</dbReference>
<evidence type="ECO:0000256" key="2">
    <source>
        <dbReference type="ARBA" id="ARBA00010447"/>
    </source>
</evidence>
<evidence type="ECO:0000313" key="11">
    <source>
        <dbReference type="Proteomes" id="UP000266615"/>
    </source>
</evidence>
<dbReference type="CDD" id="cd06453">
    <property type="entry name" value="SufS_like"/>
    <property type="match status" value="1"/>
</dbReference>
<evidence type="ECO:0000256" key="7">
    <source>
        <dbReference type="RuleBase" id="RU004504"/>
    </source>
</evidence>
<dbReference type="PROSITE" id="PS00595">
    <property type="entry name" value="AA_TRANSFER_CLASS_5"/>
    <property type="match status" value="1"/>
</dbReference>
<evidence type="ECO:0000313" key="10">
    <source>
        <dbReference type="EMBL" id="RJN31215.1"/>
    </source>
</evidence>
<sequence length="442" mass="47424">MSSKPTATIASWPRPPRESEVQPVLTDLLDLASDFPILSRKVRDGKPLVYLDTGATSQKPRQVLDAEREFNELHNAAVHRGAHQIAEEATEAFEAARSAVARFVGADVGEIVWTKNATEALNLIANGFLNASLGRGGSSASRYKLGPEDEIVVTELEHHANLVPWQELAAKTGARLRWIPVTGEGRLDLQQLEVINERTRVVAFTHASNVTGAITDVATILDRAQSVGAYTVLDACQSAAHLPVDFHQLGIDFAVFSGHKMLGPTGVGALYGRRELLEALPPFLTGGSMVEVVTMEETTFMPPPQRFEAGTQMVAQTVGMRAAVDYLGAVGMGRVAAHEDHLAGILLEGLTQVPGVRLLGPTSSEQRLAVFAFDVPGVHPHDVGQVLDDQGIAVRVGHHCAQPVHRSFGVHASTRASAGVYTTTADVEAFIDGLHKVVKFFA</sequence>
<dbReference type="Gene3D" id="3.40.640.10">
    <property type="entry name" value="Type I PLP-dependent aspartate aminotransferase-like (Major domain)"/>
    <property type="match status" value="1"/>
</dbReference>
<dbReference type="PANTHER" id="PTHR43586">
    <property type="entry name" value="CYSTEINE DESULFURASE"/>
    <property type="match status" value="1"/>
</dbReference>
<dbReference type="Gene3D" id="3.90.1150.10">
    <property type="entry name" value="Aspartate Aminotransferase, domain 1"/>
    <property type="match status" value="1"/>
</dbReference>
<dbReference type="EMBL" id="QYZP01000003">
    <property type="protein sequence ID" value="RJN31215.1"/>
    <property type="molecule type" value="Genomic_DNA"/>
</dbReference>